<evidence type="ECO:0000313" key="2">
    <source>
        <dbReference type="EMBL" id="VTR95799.1"/>
    </source>
</evidence>
<dbReference type="EMBL" id="LR593886">
    <property type="protein sequence ID" value="VTR95799.1"/>
    <property type="molecule type" value="Genomic_DNA"/>
</dbReference>
<dbReference type="InterPro" id="IPR009057">
    <property type="entry name" value="Homeodomain-like_sf"/>
</dbReference>
<gene>
    <name evidence="3" type="ORF">SOIL9_05320</name>
    <name evidence="2" type="ORF">SOIL9_19150</name>
</gene>
<evidence type="ECO:0000256" key="1">
    <source>
        <dbReference type="SAM" id="MobiDB-lite"/>
    </source>
</evidence>
<reference evidence="2 4" key="1">
    <citation type="submission" date="2019-05" db="EMBL/GenBank/DDBJ databases">
        <authorList>
            <consortium name="Science for Life Laboratories"/>
        </authorList>
    </citation>
    <scope>NUCLEOTIDE SEQUENCE [LARGE SCALE GENOMIC DNA]</scope>
    <source>
        <strain evidence="2">Soil9</strain>
    </source>
</reference>
<dbReference type="Proteomes" id="UP000464178">
    <property type="component" value="Chromosome"/>
</dbReference>
<name>A0A6P2D3S4_9BACT</name>
<accession>A0A6P2D3S4</accession>
<dbReference type="KEGG" id="gms:SOIL9_19150"/>
<evidence type="ECO:0000313" key="4">
    <source>
        <dbReference type="Proteomes" id="UP000464178"/>
    </source>
</evidence>
<dbReference type="AlphaFoldDB" id="A0A6P2D3S4"/>
<keyword evidence="4" id="KW-1185">Reference proteome</keyword>
<protein>
    <submittedName>
        <fullName evidence="2 3">: HTH_29</fullName>
    </submittedName>
</protein>
<dbReference type="EMBL" id="LR593886">
    <property type="protein sequence ID" value="VTR97807.1"/>
    <property type="molecule type" value="Genomic_DNA"/>
</dbReference>
<feature type="region of interest" description="Disordered" evidence="1">
    <location>
        <begin position="1"/>
        <end position="55"/>
    </location>
</feature>
<feature type="compositionally biased region" description="Polar residues" evidence="1">
    <location>
        <begin position="1"/>
        <end position="10"/>
    </location>
</feature>
<evidence type="ECO:0000313" key="3">
    <source>
        <dbReference type="EMBL" id="VTR97807.1"/>
    </source>
</evidence>
<dbReference type="SUPFAM" id="SSF46689">
    <property type="entry name" value="Homeodomain-like"/>
    <property type="match status" value="1"/>
</dbReference>
<sequence length="144" mass="16116">MTGSRSSGWRTGTDRTKTSRDLGITPRTVQRLPRTRTRRAATAHGPGPGPTLTEDLAPALRPWVIDGPAACGLDRANWTYPELAEYLFSKRGIRVQKSAMQVFCHKHGIRPYRPTYRFRRGDPVKRAGARDELAALTKGHRPAR</sequence>
<dbReference type="KEGG" id="gms:SOIL9_05320"/>
<proteinExistence type="predicted"/>
<organism evidence="2 4">
    <name type="scientific">Gemmata massiliana</name>
    <dbReference type="NCBI Taxonomy" id="1210884"/>
    <lineage>
        <taxon>Bacteria</taxon>
        <taxon>Pseudomonadati</taxon>
        <taxon>Planctomycetota</taxon>
        <taxon>Planctomycetia</taxon>
        <taxon>Gemmatales</taxon>
        <taxon>Gemmataceae</taxon>
        <taxon>Gemmata</taxon>
    </lineage>
</organism>